<organism evidence="1 2">
    <name type="scientific">Geodermatophilus poikilotrophus</name>
    <dbReference type="NCBI Taxonomy" id="1333667"/>
    <lineage>
        <taxon>Bacteria</taxon>
        <taxon>Bacillati</taxon>
        <taxon>Actinomycetota</taxon>
        <taxon>Actinomycetes</taxon>
        <taxon>Geodermatophilales</taxon>
        <taxon>Geodermatophilaceae</taxon>
        <taxon>Geodermatophilus</taxon>
    </lineage>
</organism>
<accession>A0A1I0E1Z0</accession>
<evidence type="ECO:0000313" key="1">
    <source>
        <dbReference type="EMBL" id="SET39097.1"/>
    </source>
</evidence>
<name>A0A1I0E1Z0_9ACTN</name>
<dbReference type="AlphaFoldDB" id="A0A1I0E1Z0"/>
<keyword evidence="2" id="KW-1185">Reference proteome</keyword>
<protein>
    <submittedName>
        <fullName evidence="1">Uncharacterized protein</fullName>
    </submittedName>
</protein>
<evidence type="ECO:0000313" key="2">
    <source>
        <dbReference type="Proteomes" id="UP000198507"/>
    </source>
</evidence>
<dbReference type="Proteomes" id="UP000198507">
    <property type="component" value="Unassembled WGS sequence"/>
</dbReference>
<gene>
    <name evidence="1" type="ORF">SAMN04488546_2301</name>
</gene>
<proteinExistence type="predicted"/>
<dbReference type="EMBL" id="FOIE01000004">
    <property type="protein sequence ID" value="SET39097.1"/>
    <property type="molecule type" value="Genomic_DNA"/>
</dbReference>
<sequence>MRNADSEHFATVQRPAACFLAISREPVSGDQLATWTWLNLEAVLAVVREWRELLDERNHRYRISHRSSAEFLDAQESLRHCHEQVARTASAKIPGVL</sequence>
<dbReference type="RefSeq" id="WP_091443887.1">
    <property type="nucleotide sequence ID" value="NZ_FOIE01000004.1"/>
</dbReference>
<reference evidence="2" key="1">
    <citation type="submission" date="2016-10" db="EMBL/GenBank/DDBJ databases">
        <authorList>
            <person name="Varghese N."/>
            <person name="Submissions S."/>
        </authorList>
    </citation>
    <scope>NUCLEOTIDE SEQUENCE [LARGE SCALE GENOMIC DNA]</scope>
    <source>
        <strain evidence="2">DSM 44209</strain>
    </source>
</reference>